<reference evidence="2" key="1">
    <citation type="journal article" date="2023" name="Mol. Phylogenet. Evol.">
        <title>Genome-scale phylogeny and comparative genomics of the fungal order Sordariales.</title>
        <authorList>
            <person name="Hensen N."/>
            <person name="Bonometti L."/>
            <person name="Westerberg I."/>
            <person name="Brannstrom I.O."/>
            <person name="Guillou S."/>
            <person name="Cros-Aarteil S."/>
            <person name="Calhoun S."/>
            <person name="Haridas S."/>
            <person name="Kuo A."/>
            <person name="Mondo S."/>
            <person name="Pangilinan J."/>
            <person name="Riley R."/>
            <person name="LaButti K."/>
            <person name="Andreopoulos B."/>
            <person name="Lipzen A."/>
            <person name="Chen C."/>
            <person name="Yan M."/>
            <person name="Daum C."/>
            <person name="Ng V."/>
            <person name="Clum A."/>
            <person name="Steindorff A."/>
            <person name="Ohm R.A."/>
            <person name="Martin F."/>
            <person name="Silar P."/>
            <person name="Natvig D.O."/>
            <person name="Lalanne C."/>
            <person name="Gautier V."/>
            <person name="Ament-Velasquez S.L."/>
            <person name="Kruys A."/>
            <person name="Hutchinson M.I."/>
            <person name="Powell A.J."/>
            <person name="Barry K."/>
            <person name="Miller A.N."/>
            <person name="Grigoriev I.V."/>
            <person name="Debuchy R."/>
            <person name="Gladieux P."/>
            <person name="Hiltunen Thoren M."/>
            <person name="Johannesson H."/>
        </authorList>
    </citation>
    <scope>NUCLEOTIDE SEQUENCE</scope>
    <source>
        <strain evidence="2">FGSC 1904</strain>
    </source>
</reference>
<dbReference type="GO" id="GO:0003690">
    <property type="term" value="F:double-stranded DNA binding"/>
    <property type="evidence" value="ECO:0007669"/>
    <property type="project" value="TreeGrafter"/>
</dbReference>
<evidence type="ECO:0000313" key="2">
    <source>
        <dbReference type="EMBL" id="KAK3391424.1"/>
    </source>
</evidence>
<proteinExistence type="predicted"/>
<accession>A0AAE0P122</accession>
<evidence type="ECO:0000259" key="1">
    <source>
        <dbReference type="PROSITE" id="PS50280"/>
    </source>
</evidence>
<protein>
    <recommendedName>
        <fullName evidence="1">SET domain-containing protein</fullName>
    </recommendedName>
</protein>
<dbReference type="AlphaFoldDB" id="A0AAE0P122"/>
<dbReference type="InterPro" id="IPR046341">
    <property type="entry name" value="SET_dom_sf"/>
</dbReference>
<comment type="caution">
    <text evidence="2">The sequence shown here is derived from an EMBL/GenBank/DDBJ whole genome shotgun (WGS) entry which is preliminary data.</text>
</comment>
<reference evidence="2" key="2">
    <citation type="submission" date="2023-07" db="EMBL/GenBank/DDBJ databases">
        <authorList>
            <consortium name="Lawrence Berkeley National Laboratory"/>
            <person name="Haridas S."/>
            <person name="Hensen N."/>
            <person name="Bonometti L."/>
            <person name="Westerberg I."/>
            <person name="Brannstrom I.O."/>
            <person name="Guillou S."/>
            <person name="Cros-Aarteil S."/>
            <person name="Calhoun S."/>
            <person name="Kuo A."/>
            <person name="Mondo S."/>
            <person name="Pangilinan J."/>
            <person name="Riley R."/>
            <person name="LaButti K."/>
            <person name="Andreopoulos B."/>
            <person name="Lipzen A."/>
            <person name="Chen C."/>
            <person name="Yanf M."/>
            <person name="Daum C."/>
            <person name="Ng V."/>
            <person name="Clum A."/>
            <person name="Steindorff A."/>
            <person name="Ohm R."/>
            <person name="Martin F."/>
            <person name="Silar P."/>
            <person name="Natvig D."/>
            <person name="Lalanne C."/>
            <person name="Gautier V."/>
            <person name="Ament-velasquez S.L."/>
            <person name="Kruys A."/>
            <person name="Hutchinson M.I."/>
            <person name="Powell A.J."/>
            <person name="Barry K."/>
            <person name="Miller A.N."/>
            <person name="Grigoriev I.V."/>
            <person name="Debuchy R."/>
            <person name="Gladieux P."/>
            <person name="Thoren M.H."/>
            <person name="Johannesson H."/>
        </authorList>
    </citation>
    <scope>NUCLEOTIDE SEQUENCE</scope>
    <source>
        <strain evidence="2">FGSC 1904</strain>
    </source>
</reference>
<evidence type="ECO:0000313" key="3">
    <source>
        <dbReference type="Proteomes" id="UP001281003"/>
    </source>
</evidence>
<sequence length="326" mass="36474">MPPKKASPTRVTKGGRLGHGPRWTAFEAWNSDRTTKEVIPGTVCKQINSFYADPRRWAKNGNPERPRKSTLPKTEDIDVSDCISNRARLAIAEPIFRADTKYCWTCFQCGRQPDDPECDFSCYDEIHSGGGSKSMNNFFRKWLEIRHTGSEERGYGIFVKSTGRYEIPAGSYLGHYIGEIAPGPSKGVGGNSNRYLYEPQVGPSWDADRPIIDAGKMGNWTRFMNSSCNPNVGECIMQIGKVRVIAFFANKTLKSGDELCIYYGDDYFKGHDMLCSCDEYEGKHDPAEVGASMNAELRQSESWAANANMAVSYEESEVESEISEEP</sequence>
<name>A0AAE0P122_SORBR</name>
<dbReference type="InterPro" id="IPR001214">
    <property type="entry name" value="SET_dom"/>
</dbReference>
<dbReference type="Gene3D" id="2.170.270.10">
    <property type="entry name" value="SET domain"/>
    <property type="match status" value="1"/>
</dbReference>
<keyword evidence="3" id="KW-1185">Reference proteome</keyword>
<dbReference type="PANTHER" id="PTHR45660:SF13">
    <property type="entry name" value="HISTONE-LYSINE N-METHYLTRANSFERASE SETMAR"/>
    <property type="match status" value="1"/>
</dbReference>
<dbReference type="Pfam" id="PF00856">
    <property type="entry name" value="SET"/>
    <property type="match status" value="1"/>
</dbReference>
<dbReference type="GO" id="GO:0042054">
    <property type="term" value="F:histone methyltransferase activity"/>
    <property type="evidence" value="ECO:0007669"/>
    <property type="project" value="TreeGrafter"/>
</dbReference>
<dbReference type="PROSITE" id="PS50280">
    <property type="entry name" value="SET"/>
    <property type="match status" value="1"/>
</dbReference>
<organism evidence="2 3">
    <name type="scientific">Sordaria brevicollis</name>
    <dbReference type="NCBI Taxonomy" id="83679"/>
    <lineage>
        <taxon>Eukaryota</taxon>
        <taxon>Fungi</taxon>
        <taxon>Dikarya</taxon>
        <taxon>Ascomycota</taxon>
        <taxon>Pezizomycotina</taxon>
        <taxon>Sordariomycetes</taxon>
        <taxon>Sordariomycetidae</taxon>
        <taxon>Sordariales</taxon>
        <taxon>Sordariaceae</taxon>
        <taxon>Sordaria</taxon>
    </lineage>
</organism>
<dbReference type="Proteomes" id="UP001281003">
    <property type="component" value="Unassembled WGS sequence"/>
</dbReference>
<dbReference type="SMART" id="SM00317">
    <property type="entry name" value="SET"/>
    <property type="match status" value="1"/>
</dbReference>
<dbReference type="EMBL" id="JAUTDP010000013">
    <property type="protein sequence ID" value="KAK3391424.1"/>
    <property type="molecule type" value="Genomic_DNA"/>
</dbReference>
<gene>
    <name evidence="2" type="ORF">B0T20DRAFT_78779</name>
</gene>
<dbReference type="PANTHER" id="PTHR45660">
    <property type="entry name" value="HISTONE-LYSINE N-METHYLTRANSFERASE SETMAR"/>
    <property type="match status" value="1"/>
</dbReference>
<dbReference type="SUPFAM" id="SSF82199">
    <property type="entry name" value="SET domain"/>
    <property type="match status" value="1"/>
</dbReference>
<dbReference type="InterPro" id="IPR051357">
    <property type="entry name" value="H3K9_HMTase_SUVAR3-9"/>
</dbReference>
<feature type="domain" description="SET" evidence="1">
    <location>
        <begin position="141"/>
        <end position="264"/>
    </location>
</feature>